<evidence type="ECO:0008006" key="6">
    <source>
        <dbReference type="Google" id="ProtNLM"/>
    </source>
</evidence>
<name>A0A147EZA8_MICTE</name>
<keyword evidence="2" id="KW-1133">Transmembrane helix</keyword>
<evidence type="ECO:0000313" key="4">
    <source>
        <dbReference type="EMBL" id="KTR95755.1"/>
    </source>
</evidence>
<accession>A0A147EZA8</accession>
<proteinExistence type="predicted"/>
<organism evidence="4 5">
    <name type="scientific">Microbacterium testaceum</name>
    <name type="common">Aureobacterium testaceum</name>
    <name type="synonym">Brevibacterium testaceum</name>
    <dbReference type="NCBI Taxonomy" id="2033"/>
    <lineage>
        <taxon>Bacteria</taxon>
        <taxon>Bacillati</taxon>
        <taxon>Actinomycetota</taxon>
        <taxon>Actinomycetes</taxon>
        <taxon>Micrococcales</taxon>
        <taxon>Microbacteriaceae</taxon>
        <taxon>Microbacterium</taxon>
    </lineage>
</organism>
<feature type="signal peptide" evidence="3">
    <location>
        <begin position="1"/>
        <end position="25"/>
    </location>
</feature>
<gene>
    <name evidence="4" type="ORF">NS220_04860</name>
</gene>
<comment type="caution">
    <text evidence="4">The sequence shown here is derived from an EMBL/GenBank/DDBJ whole genome shotgun (WGS) entry which is preliminary data.</text>
</comment>
<evidence type="ECO:0000256" key="3">
    <source>
        <dbReference type="SAM" id="SignalP"/>
    </source>
</evidence>
<feature type="transmembrane region" description="Helical" evidence="2">
    <location>
        <begin position="297"/>
        <end position="318"/>
    </location>
</feature>
<keyword evidence="2" id="KW-0472">Membrane</keyword>
<keyword evidence="2" id="KW-0812">Transmembrane</keyword>
<dbReference type="AlphaFoldDB" id="A0A147EZA8"/>
<dbReference type="RefSeq" id="WP_058622964.1">
    <property type="nucleotide sequence ID" value="NZ_LDRT01000025.1"/>
</dbReference>
<feature type="region of interest" description="Disordered" evidence="1">
    <location>
        <begin position="326"/>
        <end position="349"/>
    </location>
</feature>
<dbReference type="Proteomes" id="UP000075025">
    <property type="component" value="Unassembled WGS sequence"/>
</dbReference>
<dbReference type="PATRIC" id="fig|2033.6.peg.1865"/>
<evidence type="ECO:0000256" key="1">
    <source>
        <dbReference type="SAM" id="MobiDB-lite"/>
    </source>
</evidence>
<dbReference type="OrthoDB" id="4336304at2"/>
<sequence>MFPRLLPALAGAALALTVTAGGASAAVAAPALPTAPAATSAGAPQWSVAPANADGPDGRISLRHTVDPGGSVTDAVAVTNLGSEPTSYTVAPGDGILGDDGAFDIAAGDPNDAGAWVSIEGLDAGTLTLGSGETRVLPVRVDVPADVTPGDHPAGIVVGVSRSESGVTVTNRIGVRLHLQVAGEITAALTATEVTSSFRSSWIPFAPGVLRVETRVSNVGNVRLGALTAVTGGVIDTASSGTEPVELLPGDAANVVTETTAWPVFALFGTTTVRPVVLGDDAIAAPTVTELPFVAPAVSWSGLAALVILVGTVVIVTVQRRRRDHRGASIADAGAPSAPEGTRVEAGAR</sequence>
<evidence type="ECO:0000313" key="5">
    <source>
        <dbReference type="Proteomes" id="UP000075025"/>
    </source>
</evidence>
<feature type="chain" id="PRO_5007544797" description="DUF916 domain-containing protein" evidence="3">
    <location>
        <begin position="26"/>
        <end position="349"/>
    </location>
</feature>
<keyword evidence="3" id="KW-0732">Signal</keyword>
<reference evidence="4 5" key="1">
    <citation type="journal article" date="2016" name="Front. Microbiol.">
        <title>Genomic Resource of Rice Seed Associated Bacteria.</title>
        <authorList>
            <person name="Midha S."/>
            <person name="Bansal K."/>
            <person name="Sharma S."/>
            <person name="Kumar N."/>
            <person name="Patil P.P."/>
            <person name="Chaudhry V."/>
            <person name="Patil P.B."/>
        </authorList>
    </citation>
    <scope>NUCLEOTIDE SEQUENCE [LARGE SCALE GENOMIC DNA]</scope>
    <source>
        <strain evidence="4 5">NS220</strain>
    </source>
</reference>
<evidence type="ECO:0000256" key="2">
    <source>
        <dbReference type="SAM" id="Phobius"/>
    </source>
</evidence>
<dbReference type="EMBL" id="LDRT01000025">
    <property type="protein sequence ID" value="KTR95755.1"/>
    <property type="molecule type" value="Genomic_DNA"/>
</dbReference>
<protein>
    <recommendedName>
        <fullName evidence="6">DUF916 domain-containing protein</fullName>
    </recommendedName>
</protein>